<organism evidence="1">
    <name type="scientific">Arundo donax</name>
    <name type="common">Giant reed</name>
    <name type="synonym">Donax arundinaceus</name>
    <dbReference type="NCBI Taxonomy" id="35708"/>
    <lineage>
        <taxon>Eukaryota</taxon>
        <taxon>Viridiplantae</taxon>
        <taxon>Streptophyta</taxon>
        <taxon>Embryophyta</taxon>
        <taxon>Tracheophyta</taxon>
        <taxon>Spermatophyta</taxon>
        <taxon>Magnoliopsida</taxon>
        <taxon>Liliopsida</taxon>
        <taxon>Poales</taxon>
        <taxon>Poaceae</taxon>
        <taxon>PACMAD clade</taxon>
        <taxon>Arundinoideae</taxon>
        <taxon>Arundineae</taxon>
        <taxon>Arundo</taxon>
    </lineage>
</organism>
<name>A0A0A9GJ93_ARUDO</name>
<proteinExistence type="predicted"/>
<reference evidence="1" key="1">
    <citation type="submission" date="2014-09" db="EMBL/GenBank/DDBJ databases">
        <authorList>
            <person name="Magalhaes I.L.F."/>
            <person name="Oliveira U."/>
            <person name="Santos F.R."/>
            <person name="Vidigal T.H.D.A."/>
            <person name="Brescovit A.D."/>
            <person name="Santos A.J."/>
        </authorList>
    </citation>
    <scope>NUCLEOTIDE SEQUENCE</scope>
    <source>
        <tissue evidence="1">Shoot tissue taken approximately 20 cm above the soil surface</tissue>
    </source>
</reference>
<dbReference type="AlphaFoldDB" id="A0A0A9GJ93"/>
<accession>A0A0A9GJ93</accession>
<dbReference type="EMBL" id="GBRH01172721">
    <property type="protein sequence ID" value="JAE25175.1"/>
    <property type="molecule type" value="Transcribed_RNA"/>
</dbReference>
<reference evidence="1" key="2">
    <citation type="journal article" date="2015" name="Data Brief">
        <title>Shoot transcriptome of the giant reed, Arundo donax.</title>
        <authorList>
            <person name="Barrero R.A."/>
            <person name="Guerrero F.D."/>
            <person name="Moolhuijzen P."/>
            <person name="Goolsby J.A."/>
            <person name="Tidwell J."/>
            <person name="Bellgard S.E."/>
            <person name="Bellgard M.I."/>
        </authorList>
    </citation>
    <scope>NUCLEOTIDE SEQUENCE</scope>
    <source>
        <tissue evidence="1">Shoot tissue taken approximately 20 cm above the soil surface</tissue>
    </source>
</reference>
<sequence>MEGKTAEELCWGAEVGAVRRDQVRIRSELINNKIMETANNWVFHRDREMTQMLVALQIKRLHRMLLHSLF</sequence>
<evidence type="ECO:0000313" key="1">
    <source>
        <dbReference type="EMBL" id="JAE25175.1"/>
    </source>
</evidence>
<protein>
    <submittedName>
        <fullName evidence="1">Uncharacterized protein</fullName>
    </submittedName>
</protein>